<feature type="transmembrane region" description="Helical" evidence="6">
    <location>
        <begin position="546"/>
        <end position="568"/>
    </location>
</feature>
<evidence type="ECO:0000313" key="8">
    <source>
        <dbReference type="EMBL" id="BBM86182.1"/>
    </source>
</evidence>
<keyword evidence="5" id="KW-0067">ATP-binding</keyword>
<keyword evidence="6" id="KW-1133">Transmembrane helix</keyword>
<evidence type="ECO:0000256" key="3">
    <source>
        <dbReference type="ARBA" id="ARBA00022741"/>
    </source>
</evidence>
<feature type="domain" description="Protein kinase" evidence="7">
    <location>
        <begin position="1"/>
        <end position="277"/>
    </location>
</feature>
<evidence type="ECO:0000256" key="2">
    <source>
        <dbReference type="ARBA" id="ARBA00022679"/>
    </source>
</evidence>
<feature type="transmembrane region" description="Helical" evidence="6">
    <location>
        <begin position="624"/>
        <end position="648"/>
    </location>
</feature>
<keyword evidence="4 8" id="KW-0418">Kinase</keyword>
<organism evidence="8 9">
    <name type="scientific">Uabimicrobium amorphum</name>
    <dbReference type="NCBI Taxonomy" id="2596890"/>
    <lineage>
        <taxon>Bacteria</taxon>
        <taxon>Pseudomonadati</taxon>
        <taxon>Planctomycetota</taxon>
        <taxon>Candidatus Uabimicrobiia</taxon>
        <taxon>Candidatus Uabimicrobiales</taxon>
        <taxon>Candidatus Uabimicrobiaceae</taxon>
        <taxon>Candidatus Uabimicrobium</taxon>
    </lineage>
</organism>
<dbReference type="Pfam" id="PF00069">
    <property type="entry name" value="Pkinase"/>
    <property type="match status" value="1"/>
</dbReference>
<feature type="transmembrane region" description="Helical" evidence="6">
    <location>
        <begin position="385"/>
        <end position="411"/>
    </location>
</feature>
<dbReference type="PROSITE" id="PS00108">
    <property type="entry name" value="PROTEIN_KINASE_ST"/>
    <property type="match status" value="1"/>
</dbReference>
<keyword evidence="6" id="KW-0812">Transmembrane</keyword>
<dbReference type="InterPro" id="IPR011990">
    <property type="entry name" value="TPR-like_helical_dom_sf"/>
</dbReference>
<feature type="transmembrane region" description="Helical" evidence="6">
    <location>
        <begin position="669"/>
        <end position="689"/>
    </location>
</feature>
<reference evidence="8 9" key="1">
    <citation type="submission" date="2019-08" db="EMBL/GenBank/DDBJ databases">
        <title>Complete genome sequence of Candidatus Uab amorphum.</title>
        <authorList>
            <person name="Shiratori T."/>
            <person name="Suzuki S."/>
            <person name="Kakizawa Y."/>
            <person name="Ishida K."/>
        </authorList>
    </citation>
    <scope>NUCLEOTIDE SEQUENCE [LARGE SCALE GENOMIC DNA]</scope>
    <source>
        <strain evidence="8 9">SRT547</strain>
    </source>
</reference>
<dbReference type="Proteomes" id="UP000326354">
    <property type="component" value="Chromosome"/>
</dbReference>
<accession>A0A5S9IRM4</accession>
<sequence length="704" mass="80803">MKRSDSNSSLLLSITLFFHNLFFYCFKLFYTIYLRLSQWAWTDRDKFLAESLASAYLEHPNIVPIHDIQQNDNDEILLAMKLVKGTSWKQLLYPKTEEEKEKAKKYSQQTHLQILVNVCNAISYAHSKGIVHCDLKPENIMIGDFGEIYVMDWGIAVDVTDNIDDKRTFHKSSITEPMGTPCYMSPELAEGRGQDISYATDIYLLGGILYEILHKKPPRKEKSLWLTLLAAKKGKMPVFDRAIPEELIKICQQALAKNATQRPQNVNSFRIAIEDYFKHYESIIITQKAEKILEKCTDKKARGMKKTQLYEMYTKAITGFEQAINLWQENENAQKSLLKAHNLYTKSAIANDDFGIAKTQIEHLHETKERKALQKKISKKEAVKFGISIVVKFAQFGILSIFILMSSIIIAPFFVNVKDIENIDYLMIPLTVMICFVTKSTEEAIKAKTQHTANIWINTIISSFLCYICVGVSPIWASKYSILLGKYSTVLFWIATITFYIFMMLLYSRTWIKVSFSKRLSIVLTQIGPLISFITILVLFEIISNVFTISILQSKIIMLVITTLFSSIGAGKTVEFIVKCKQPWWKQVLFIIPMVLSVAIFCAALTICFVLLVSATGGEGAQAILALTVIFGGPLIGILSIIIFYNLYFRIYNVWPKKYRFKEKFWMMLYHVFVFFSLQAFYLTGIFLFSTKGKALLQSIKNYF</sequence>
<feature type="transmembrane region" description="Helical" evidence="6">
    <location>
        <begin position="489"/>
        <end position="508"/>
    </location>
</feature>
<dbReference type="PANTHER" id="PTHR24345">
    <property type="entry name" value="SERINE/THREONINE-PROTEIN KINASE PLK"/>
    <property type="match status" value="1"/>
</dbReference>
<dbReference type="PANTHER" id="PTHR24345:SF0">
    <property type="entry name" value="CELL CYCLE SERINE_THREONINE-PROTEIN KINASE CDC5_MSD2"/>
    <property type="match status" value="1"/>
</dbReference>
<dbReference type="InterPro" id="IPR008271">
    <property type="entry name" value="Ser/Thr_kinase_AS"/>
</dbReference>
<dbReference type="CDD" id="cd14014">
    <property type="entry name" value="STKc_PknB_like"/>
    <property type="match status" value="1"/>
</dbReference>
<keyword evidence="2" id="KW-0808">Transferase</keyword>
<dbReference type="InterPro" id="IPR011009">
    <property type="entry name" value="Kinase-like_dom_sf"/>
</dbReference>
<dbReference type="GO" id="GO:0005524">
    <property type="term" value="F:ATP binding"/>
    <property type="evidence" value="ECO:0007669"/>
    <property type="project" value="UniProtKB-KW"/>
</dbReference>
<evidence type="ECO:0000256" key="4">
    <source>
        <dbReference type="ARBA" id="ARBA00022777"/>
    </source>
</evidence>
<evidence type="ECO:0000256" key="1">
    <source>
        <dbReference type="ARBA" id="ARBA00022527"/>
    </source>
</evidence>
<gene>
    <name evidence="8" type="ORF">UABAM_04568</name>
</gene>
<keyword evidence="3" id="KW-0547">Nucleotide-binding</keyword>
<dbReference type="InterPro" id="IPR000719">
    <property type="entry name" value="Prot_kinase_dom"/>
</dbReference>
<evidence type="ECO:0000313" key="9">
    <source>
        <dbReference type="Proteomes" id="UP000326354"/>
    </source>
</evidence>
<dbReference type="SUPFAM" id="SSF56112">
    <property type="entry name" value="Protein kinase-like (PK-like)"/>
    <property type="match status" value="1"/>
</dbReference>
<dbReference type="PROSITE" id="PS50011">
    <property type="entry name" value="PROTEIN_KINASE_DOM"/>
    <property type="match status" value="1"/>
</dbReference>
<evidence type="ECO:0000259" key="7">
    <source>
        <dbReference type="PROSITE" id="PS50011"/>
    </source>
</evidence>
<dbReference type="KEGG" id="uam:UABAM_04568"/>
<dbReference type="SUPFAM" id="SSF48452">
    <property type="entry name" value="TPR-like"/>
    <property type="match status" value="1"/>
</dbReference>
<dbReference type="Gene3D" id="1.10.510.10">
    <property type="entry name" value="Transferase(Phosphotransferase) domain 1"/>
    <property type="match status" value="1"/>
</dbReference>
<feature type="transmembrane region" description="Helical" evidence="6">
    <location>
        <begin position="12"/>
        <end position="34"/>
    </location>
</feature>
<feature type="transmembrane region" description="Helical" evidence="6">
    <location>
        <begin position="588"/>
        <end position="612"/>
    </location>
</feature>
<keyword evidence="6" id="KW-0472">Membrane</keyword>
<proteinExistence type="predicted"/>
<evidence type="ECO:0000256" key="6">
    <source>
        <dbReference type="SAM" id="Phobius"/>
    </source>
</evidence>
<dbReference type="GO" id="GO:0004674">
    <property type="term" value="F:protein serine/threonine kinase activity"/>
    <property type="evidence" value="ECO:0007669"/>
    <property type="project" value="UniProtKB-KW"/>
</dbReference>
<keyword evidence="1" id="KW-0723">Serine/threonine-protein kinase</keyword>
<name>A0A5S9IRM4_UABAM</name>
<keyword evidence="9" id="KW-1185">Reference proteome</keyword>
<dbReference type="SMART" id="SM00220">
    <property type="entry name" value="S_TKc"/>
    <property type="match status" value="1"/>
</dbReference>
<evidence type="ECO:0000256" key="5">
    <source>
        <dbReference type="ARBA" id="ARBA00022840"/>
    </source>
</evidence>
<feature type="transmembrane region" description="Helical" evidence="6">
    <location>
        <begin position="453"/>
        <end position="477"/>
    </location>
</feature>
<dbReference type="AlphaFoldDB" id="A0A5S9IRM4"/>
<dbReference type="EMBL" id="AP019860">
    <property type="protein sequence ID" value="BBM86182.1"/>
    <property type="molecule type" value="Genomic_DNA"/>
</dbReference>
<protein>
    <submittedName>
        <fullName evidence="8">Protein kinase</fullName>
    </submittedName>
</protein>